<feature type="signal peptide" evidence="1">
    <location>
        <begin position="1"/>
        <end position="18"/>
    </location>
</feature>
<gene>
    <name evidence="2" type="ORF">ACFFJP_02145</name>
</gene>
<evidence type="ECO:0000313" key="2">
    <source>
        <dbReference type="EMBL" id="MFC0047088.1"/>
    </source>
</evidence>
<proteinExistence type="predicted"/>
<reference evidence="2 3" key="1">
    <citation type="submission" date="2024-09" db="EMBL/GenBank/DDBJ databases">
        <authorList>
            <person name="Sun Q."/>
            <person name="Mori K."/>
        </authorList>
    </citation>
    <scope>NUCLEOTIDE SEQUENCE [LARGE SCALE GENOMIC DNA]</scope>
    <source>
        <strain evidence="2 3">KCTC 23315</strain>
    </source>
</reference>
<keyword evidence="1" id="KW-0732">Signal</keyword>
<keyword evidence="3" id="KW-1185">Reference proteome</keyword>
<accession>A0ABV6B897</accession>
<protein>
    <recommendedName>
        <fullName evidence="4">TIGR02285 family protein</fullName>
    </recommendedName>
</protein>
<name>A0ABV6B897_9GAMM</name>
<dbReference type="EMBL" id="JBHLXP010000001">
    <property type="protein sequence ID" value="MFC0047088.1"/>
    <property type="molecule type" value="Genomic_DNA"/>
</dbReference>
<dbReference type="RefSeq" id="WP_377240004.1">
    <property type="nucleotide sequence ID" value="NZ_JBHLXP010000001.1"/>
</dbReference>
<evidence type="ECO:0008006" key="4">
    <source>
        <dbReference type="Google" id="ProtNLM"/>
    </source>
</evidence>
<comment type="caution">
    <text evidence="2">The sequence shown here is derived from an EMBL/GenBank/DDBJ whole genome shotgun (WGS) entry which is preliminary data.</text>
</comment>
<evidence type="ECO:0000256" key="1">
    <source>
        <dbReference type="SAM" id="SignalP"/>
    </source>
</evidence>
<organism evidence="2 3">
    <name type="scientific">Rheinheimera tilapiae</name>
    <dbReference type="NCBI Taxonomy" id="875043"/>
    <lineage>
        <taxon>Bacteria</taxon>
        <taxon>Pseudomonadati</taxon>
        <taxon>Pseudomonadota</taxon>
        <taxon>Gammaproteobacteria</taxon>
        <taxon>Chromatiales</taxon>
        <taxon>Chromatiaceae</taxon>
        <taxon>Rheinheimera</taxon>
    </lineage>
</organism>
<sequence>MHGLKLFLCFLLLQPLHATELLLLSLTPPVDYQDEYNDYHPVKMVRQVLKYYPEPYAIESVSLNRAFVVLRKTPGSCTPVVRKSAARLQEFLFSSAFIIAPDIRLLVKTGSPWSARLQRMQDRNGRISLESLMQLPHPPVLATEDGRSYGDKLDQLLTLLREVQSVYVRTAKTARYGDLLPMLQKDFVDATLEFVEALPAEEKEKFTAFRLTEAADYSLAYFACANDAQSAQIMQQLDQAIMAFRLSPEFRQMLLSPFPETERPKVWQAWLQLNWQQEQPSAVAQPHLW</sequence>
<dbReference type="Proteomes" id="UP001589813">
    <property type="component" value="Unassembled WGS sequence"/>
</dbReference>
<evidence type="ECO:0000313" key="3">
    <source>
        <dbReference type="Proteomes" id="UP001589813"/>
    </source>
</evidence>
<feature type="chain" id="PRO_5047459456" description="TIGR02285 family protein" evidence="1">
    <location>
        <begin position="19"/>
        <end position="289"/>
    </location>
</feature>